<feature type="transmembrane region" description="Helical" evidence="5">
    <location>
        <begin position="97"/>
        <end position="117"/>
    </location>
</feature>
<keyword evidence="4 5" id="KW-0472">Membrane</keyword>
<organism evidence="6 7">
    <name type="scientific">Leisingera aquaemixtae</name>
    <dbReference type="NCBI Taxonomy" id="1396826"/>
    <lineage>
        <taxon>Bacteria</taxon>
        <taxon>Pseudomonadati</taxon>
        <taxon>Pseudomonadota</taxon>
        <taxon>Alphaproteobacteria</taxon>
        <taxon>Rhodobacterales</taxon>
        <taxon>Roseobacteraceae</taxon>
        <taxon>Leisingera</taxon>
    </lineage>
</organism>
<dbReference type="Pfam" id="PF01925">
    <property type="entry name" value="TauE"/>
    <property type="match status" value="1"/>
</dbReference>
<evidence type="ECO:0000256" key="3">
    <source>
        <dbReference type="ARBA" id="ARBA00022989"/>
    </source>
</evidence>
<dbReference type="PANTHER" id="PTHR43483:SF3">
    <property type="entry name" value="MEMBRANE TRANSPORTER PROTEIN HI_0806-RELATED"/>
    <property type="match status" value="1"/>
</dbReference>
<feature type="transmembrane region" description="Helical" evidence="5">
    <location>
        <begin position="21"/>
        <end position="52"/>
    </location>
</feature>
<dbReference type="GO" id="GO:0005886">
    <property type="term" value="C:plasma membrane"/>
    <property type="evidence" value="ECO:0007669"/>
    <property type="project" value="UniProtKB-SubCell"/>
</dbReference>
<feature type="transmembrane region" description="Helical" evidence="5">
    <location>
        <begin position="261"/>
        <end position="278"/>
    </location>
</feature>
<keyword evidence="5" id="KW-1003">Cell membrane</keyword>
<feature type="transmembrane region" description="Helical" evidence="5">
    <location>
        <begin position="161"/>
        <end position="183"/>
    </location>
</feature>
<gene>
    <name evidence="6" type="ORF">PHA8399_03248</name>
</gene>
<feature type="transmembrane region" description="Helical" evidence="5">
    <location>
        <begin position="64"/>
        <end position="85"/>
    </location>
</feature>
<comment type="subcellular location">
    <subcellularLocation>
        <location evidence="5">Cell membrane</location>
        <topology evidence="5">Multi-pass membrane protein</topology>
    </subcellularLocation>
    <subcellularLocation>
        <location evidence="1">Membrane</location>
        <topology evidence="1">Multi-pass membrane protein</topology>
    </subcellularLocation>
</comment>
<keyword evidence="3 5" id="KW-1133">Transmembrane helix</keyword>
<dbReference type="EMBL" id="CYSR01000030">
    <property type="protein sequence ID" value="CUI01107.1"/>
    <property type="molecule type" value="Genomic_DNA"/>
</dbReference>
<feature type="transmembrane region" description="Helical" evidence="5">
    <location>
        <begin position="123"/>
        <end position="141"/>
    </location>
</feature>
<name>A0A0P1HC11_9RHOB</name>
<proteinExistence type="inferred from homology"/>
<evidence type="ECO:0000313" key="6">
    <source>
        <dbReference type="EMBL" id="CUI01107.1"/>
    </source>
</evidence>
<dbReference type="InterPro" id="IPR002781">
    <property type="entry name" value="TM_pro_TauE-like"/>
</dbReference>
<feature type="transmembrane region" description="Helical" evidence="5">
    <location>
        <begin position="228"/>
        <end position="249"/>
    </location>
</feature>
<feature type="transmembrane region" description="Helical" evidence="5">
    <location>
        <begin position="195"/>
        <end position="216"/>
    </location>
</feature>
<evidence type="ECO:0000256" key="1">
    <source>
        <dbReference type="ARBA" id="ARBA00004141"/>
    </source>
</evidence>
<evidence type="ECO:0000313" key="7">
    <source>
        <dbReference type="Proteomes" id="UP000051326"/>
    </source>
</evidence>
<comment type="similarity">
    <text evidence="5">Belongs to the 4-toluene sulfonate uptake permease (TSUP) (TC 2.A.102) family.</text>
</comment>
<accession>A0A0P1HC11</accession>
<evidence type="ECO:0000256" key="4">
    <source>
        <dbReference type="ARBA" id="ARBA00023136"/>
    </source>
</evidence>
<evidence type="ECO:0000256" key="5">
    <source>
        <dbReference type="RuleBase" id="RU363041"/>
    </source>
</evidence>
<evidence type="ECO:0000256" key="2">
    <source>
        <dbReference type="ARBA" id="ARBA00022692"/>
    </source>
</evidence>
<sequence>MTDPALTAALWPEPALLIQMAVLLVVIGAFAGVLAGLLGVGGGIVLVPAFFYAFQTLGYGGDQLMQICLATSLATIIVTSLRSVMSHNKKGAVDWEILRGWGIGIALGAVAGVLAASSLRSTVLQGVFGGLALVIGCYLGLGRSEWRLAEAMPRGAKRMVLSPAVGFLSVLMGIGGGSFGVPLMTLHGVAVHRAVATAAGFGVIIAVPSVAGFLLLEVDPATRPPFTIGAVNLVAFFIVIAMTLITAPWGVKLAHAMDPKPLKRVFGAFLVLVALNMLRKAFGY</sequence>
<dbReference type="RefSeq" id="WP_058287123.1">
    <property type="nucleotide sequence ID" value="NZ_CYSR01000030.1"/>
</dbReference>
<dbReference type="STRING" id="1396826.PHA8399_03248"/>
<dbReference type="PANTHER" id="PTHR43483">
    <property type="entry name" value="MEMBRANE TRANSPORTER PROTEIN HI_0806-RELATED"/>
    <property type="match status" value="1"/>
</dbReference>
<reference evidence="6 7" key="1">
    <citation type="submission" date="2015-09" db="EMBL/GenBank/DDBJ databases">
        <authorList>
            <consortium name="Swine Surveillance"/>
        </authorList>
    </citation>
    <scope>NUCLEOTIDE SEQUENCE [LARGE SCALE GENOMIC DNA]</scope>
    <source>
        <strain evidence="6 7">CECT 8399</strain>
    </source>
</reference>
<dbReference type="Proteomes" id="UP000051326">
    <property type="component" value="Unassembled WGS sequence"/>
</dbReference>
<keyword evidence="2 5" id="KW-0812">Transmembrane</keyword>
<protein>
    <recommendedName>
        <fullName evidence="5">Probable membrane transporter protein</fullName>
    </recommendedName>
</protein>
<dbReference type="AlphaFoldDB" id="A0A0P1HC11"/>